<accession>A0A1J1DXF3</accession>
<keyword evidence="2" id="KW-0012">Acyltransferase</keyword>
<dbReference type="EMBL" id="AP014564">
    <property type="protein sequence ID" value="BAV94535.1"/>
    <property type="molecule type" value="Genomic_DNA"/>
</dbReference>
<dbReference type="GO" id="GO:0006633">
    <property type="term" value="P:fatty acid biosynthetic process"/>
    <property type="evidence" value="ECO:0007669"/>
    <property type="project" value="InterPro"/>
</dbReference>
<name>A0A1J1DXF3_9FLAO</name>
<dbReference type="Proteomes" id="UP000243197">
    <property type="component" value="Chromosome"/>
</dbReference>
<dbReference type="OrthoDB" id="5171393at2"/>
<dbReference type="InterPro" id="IPR016039">
    <property type="entry name" value="Thiolase-like"/>
</dbReference>
<keyword evidence="6" id="KW-1185">Reference proteome</keyword>
<dbReference type="InterPro" id="IPR013751">
    <property type="entry name" value="ACP_syn_III_N"/>
</dbReference>
<dbReference type="Pfam" id="PF08545">
    <property type="entry name" value="ACP_syn_III"/>
    <property type="match status" value="1"/>
</dbReference>
<reference evidence="5 6" key="1">
    <citation type="submission" date="2014-03" db="EMBL/GenBank/DDBJ databases">
        <title>complete genome sequence of Flavobacteriaceae bacterium JBKA-6.</title>
        <authorList>
            <person name="Takano T."/>
            <person name="Nakamura Y."/>
            <person name="Takuma S."/>
            <person name="Yasuike M."/>
            <person name="Matsuyama T."/>
            <person name="Sakai T."/>
            <person name="Fujiwara A."/>
            <person name="Kimoto K."/>
            <person name="Fukuda Y."/>
            <person name="Kondo H."/>
            <person name="Hirono I."/>
            <person name="Nakayasu C."/>
        </authorList>
    </citation>
    <scope>NUCLEOTIDE SEQUENCE [LARGE SCALE GENOMIC DNA]</scope>
    <source>
        <strain evidence="5 6">JBKA-6</strain>
    </source>
</reference>
<dbReference type="AlphaFoldDB" id="A0A1J1DXF3"/>
<dbReference type="Gene3D" id="3.40.47.10">
    <property type="match status" value="2"/>
</dbReference>
<protein>
    <submittedName>
        <fullName evidence="5">3-oxoacyl-[acyl-carrier-protein] synthase III</fullName>
    </submittedName>
</protein>
<dbReference type="PANTHER" id="PTHR34069:SF2">
    <property type="entry name" value="BETA-KETOACYL-[ACYL-CARRIER-PROTEIN] SYNTHASE III"/>
    <property type="match status" value="1"/>
</dbReference>
<dbReference type="GO" id="GO:0004315">
    <property type="term" value="F:3-oxoacyl-[acyl-carrier-protein] synthase activity"/>
    <property type="evidence" value="ECO:0007669"/>
    <property type="project" value="InterPro"/>
</dbReference>
<dbReference type="PANTHER" id="PTHR34069">
    <property type="entry name" value="3-OXOACYL-[ACYL-CARRIER-PROTEIN] SYNTHASE 3"/>
    <property type="match status" value="1"/>
</dbReference>
<dbReference type="Pfam" id="PF08541">
    <property type="entry name" value="ACP_syn_III_C"/>
    <property type="match status" value="1"/>
</dbReference>
<proteinExistence type="predicted"/>
<dbReference type="CDD" id="cd00830">
    <property type="entry name" value="KAS_III"/>
    <property type="match status" value="1"/>
</dbReference>
<evidence type="ECO:0000256" key="1">
    <source>
        <dbReference type="ARBA" id="ARBA00022679"/>
    </source>
</evidence>
<evidence type="ECO:0000313" key="5">
    <source>
        <dbReference type="EMBL" id="BAV94535.1"/>
    </source>
</evidence>
<evidence type="ECO:0000259" key="4">
    <source>
        <dbReference type="Pfam" id="PF08545"/>
    </source>
</evidence>
<feature type="domain" description="Beta-ketoacyl-[acyl-carrier-protein] synthase III C-terminal" evidence="3">
    <location>
        <begin position="259"/>
        <end position="357"/>
    </location>
</feature>
<keyword evidence="1" id="KW-0808">Transferase</keyword>
<dbReference type="GO" id="GO:0044550">
    <property type="term" value="P:secondary metabolite biosynthetic process"/>
    <property type="evidence" value="ECO:0007669"/>
    <property type="project" value="TreeGrafter"/>
</dbReference>
<feature type="domain" description="Beta-ketoacyl-[acyl-carrier-protein] synthase III N-terminal" evidence="4">
    <location>
        <begin position="132"/>
        <end position="203"/>
    </location>
</feature>
<dbReference type="RefSeq" id="WP_096685605.1">
    <property type="nucleotide sequence ID" value="NZ_AP014564.1"/>
</dbReference>
<gene>
    <name evidence="5" type="ORF">JBKA6_0522</name>
</gene>
<evidence type="ECO:0000313" key="6">
    <source>
        <dbReference type="Proteomes" id="UP000243197"/>
    </source>
</evidence>
<evidence type="ECO:0000256" key="2">
    <source>
        <dbReference type="ARBA" id="ARBA00023315"/>
    </source>
</evidence>
<dbReference type="KEGG" id="ise:JBKA6_0522"/>
<organism evidence="5 6">
    <name type="scientific">Ichthyobacterium seriolicida</name>
    <dbReference type="NCBI Taxonomy" id="242600"/>
    <lineage>
        <taxon>Bacteria</taxon>
        <taxon>Pseudomonadati</taxon>
        <taxon>Bacteroidota</taxon>
        <taxon>Flavobacteriia</taxon>
        <taxon>Flavobacteriales</taxon>
        <taxon>Ichthyobacteriaceae</taxon>
        <taxon>Ichthyobacterium</taxon>
    </lineage>
</organism>
<dbReference type="SUPFAM" id="SSF53901">
    <property type="entry name" value="Thiolase-like"/>
    <property type="match status" value="1"/>
</dbReference>
<evidence type="ECO:0000259" key="3">
    <source>
        <dbReference type="Pfam" id="PF08541"/>
    </source>
</evidence>
<dbReference type="InterPro" id="IPR013747">
    <property type="entry name" value="ACP_syn_III_C"/>
</dbReference>
<sequence>MPNINAIISGTGHYLPEVVIKNNYFINSSFHMSDGTPIETPVDKTVKKLEDITGIKERRYIKDDQVNSDIAAIAGNRALEDAGINPEDLEYIIVAHNFGDIQKEVGYSDLMPSVSSRVKNKMGIKNPLCIPYDMIFGCPGWVQGVIMANQFIKAKQAKNILVIGSDTMSRLLDPHDRDSMIFSDGAGAVVISAQESNTERGIITHNVICNQREELNYLYEGASFNKDFSKQKLMIHMMGRKIYEYALTNIPIAVKSMLDSVDMHIDDISKMLIHQANAKMDSSILKILMNLYGKTTIPEYFMPMIIEKTGNSSVATVPTMLDMILKGSMPNHEIKEGDNIIFTSVGAGMFINSILYKM</sequence>